<dbReference type="InterPro" id="IPR001753">
    <property type="entry name" value="Enoyl-CoA_hydra/iso"/>
</dbReference>
<reference evidence="2 3" key="1">
    <citation type="submission" date="2024-04" db="EMBL/GenBank/DDBJ databases">
        <title>WGS of bacteria from Torrens River.</title>
        <authorList>
            <person name="Wyrsch E.R."/>
            <person name="Drigo B."/>
        </authorList>
    </citation>
    <scope>NUCLEOTIDE SEQUENCE [LARGE SCALE GENOMIC DNA]</scope>
    <source>
        <strain evidence="2 3">TWI391</strain>
    </source>
</reference>
<protein>
    <submittedName>
        <fullName evidence="2">Enoyl-CoA hydratase/isomerase family protein</fullName>
    </submittedName>
</protein>
<evidence type="ECO:0000256" key="1">
    <source>
        <dbReference type="ARBA" id="ARBA00005254"/>
    </source>
</evidence>
<comment type="caution">
    <text evidence="2">The sequence shown here is derived from an EMBL/GenBank/DDBJ whole genome shotgun (WGS) entry which is preliminary data.</text>
</comment>
<dbReference type="RefSeq" id="WP_346581196.1">
    <property type="nucleotide sequence ID" value="NZ_JBDJLH010000002.1"/>
</dbReference>
<dbReference type="SUPFAM" id="SSF52096">
    <property type="entry name" value="ClpP/crotonase"/>
    <property type="match status" value="1"/>
</dbReference>
<keyword evidence="3" id="KW-1185">Reference proteome</keyword>
<dbReference type="InterPro" id="IPR051683">
    <property type="entry name" value="Enoyl-CoA_Hydratase/Isomerase"/>
</dbReference>
<evidence type="ECO:0000313" key="2">
    <source>
        <dbReference type="EMBL" id="MEN5377604.1"/>
    </source>
</evidence>
<dbReference type="Pfam" id="PF00378">
    <property type="entry name" value="ECH_1"/>
    <property type="match status" value="1"/>
</dbReference>
<dbReference type="PANTHER" id="PTHR42964:SF1">
    <property type="entry name" value="POLYKETIDE BIOSYNTHESIS ENOYL-COA HYDRATASE PKSH-RELATED"/>
    <property type="match status" value="1"/>
</dbReference>
<dbReference type="EMBL" id="JBDJNQ010000004">
    <property type="protein sequence ID" value="MEN5377604.1"/>
    <property type="molecule type" value="Genomic_DNA"/>
</dbReference>
<accession>A0ABV0BVM5</accession>
<dbReference type="CDD" id="cd06558">
    <property type="entry name" value="crotonase-like"/>
    <property type="match status" value="1"/>
</dbReference>
<dbReference type="PANTHER" id="PTHR42964">
    <property type="entry name" value="ENOYL-COA HYDRATASE"/>
    <property type="match status" value="1"/>
</dbReference>
<gene>
    <name evidence="2" type="ORF">ABE541_10055</name>
</gene>
<proteinExistence type="inferred from homology"/>
<comment type="similarity">
    <text evidence="1">Belongs to the enoyl-CoA hydratase/isomerase family.</text>
</comment>
<name>A0ABV0BVM5_9SPHI</name>
<dbReference type="Gene3D" id="3.90.226.10">
    <property type="entry name" value="2-enoyl-CoA Hydratase, Chain A, domain 1"/>
    <property type="match status" value="1"/>
</dbReference>
<evidence type="ECO:0000313" key="3">
    <source>
        <dbReference type="Proteomes" id="UP001409291"/>
    </source>
</evidence>
<sequence>MSGHLNYKFIKVKQADHVFYLTLARPEKRNAFTPLMIDEIYHAIQIADSDPDVRVLILDAEGPVFCAGMDLKAFENPDVSELAKTVPHVDLSLGEVISQLNKPSIAVLEGNVIAGGFLMILECTYVIAKSTVQFSLPEVQLGLFPFQVLAGLLKHLPHNKAMDLCIRPEVISAQEMKNMGLVFELMDQKPDMLPDLINKLTSIAPFAVKMGFESAKQLEGLRKADQYAFLLEQLQRLRTSHDFKEGMAARMEKRPPNWKGE</sequence>
<dbReference type="Proteomes" id="UP001409291">
    <property type="component" value="Unassembled WGS sequence"/>
</dbReference>
<dbReference type="InterPro" id="IPR029045">
    <property type="entry name" value="ClpP/crotonase-like_dom_sf"/>
</dbReference>
<organism evidence="2 3">
    <name type="scientific">Sphingobacterium kitahiroshimense</name>
    <dbReference type="NCBI Taxonomy" id="470446"/>
    <lineage>
        <taxon>Bacteria</taxon>
        <taxon>Pseudomonadati</taxon>
        <taxon>Bacteroidota</taxon>
        <taxon>Sphingobacteriia</taxon>
        <taxon>Sphingobacteriales</taxon>
        <taxon>Sphingobacteriaceae</taxon>
        <taxon>Sphingobacterium</taxon>
    </lineage>
</organism>